<evidence type="ECO:0000256" key="5">
    <source>
        <dbReference type="SAM" id="MobiDB-lite"/>
    </source>
</evidence>
<evidence type="ECO:0000256" key="4">
    <source>
        <dbReference type="SAM" id="Coils"/>
    </source>
</evidence>
<feature type="domain" description="AAA+ ATPase" evidence="6">
    <location>
        <begin position="86"/>
        <end position="219"/>
    </location>
</feature>
<evidence type="ECO:0000256" key="1">
    <source>
        <dbReference type="ARBA" id="ARBA00006914"/>
    </source>
</evidence>
<dbReference type="Pfam" id="PF00004">
    <property type="entry name" value="AAA"/>
    <property type="match status" value="1"/>
</dbReference>
<dbReference type="InterPro" id="IPR027417">
    <property type="entry name" value="P-loop_NTPase"/>
</dbReference>
<dbReference type="EMBL" id="QEWQ01000006">
    <property type="protein sequence ID" value="PWD80416.1"/>
    <property type="molecule type" value="Genomic_DNA"/>
</dbReference>
<dbReference type="SUPFAM" id="SSF52540">
    <property type="entry name" value="P-loop containing nucleoside triphosphate hydrolases"/>
    <property type="match status" value="1"/>
</dbReference>
<reference evidence="8" key="1">
    <citation type="submission" date="2018-05" db="EMBL/GenBank/DDBJ databases">
        <title>Ignatzschineria dubaiensis sp. nov., isolated from necrotic foot tissues of dromedaries (Camelus dromedarius) and associated maggots in Dubai, United Arab Emirates.</title>
        <authorList>
            <person name="Tsang C.C."/>
            <person name="Tang J.Y.M."/>
            <person name="Fong J.Y.H."/>
            <person name="Kinne J."/>
            <person name="Lee H.H."/>
            <person name="Joseph M."/>
            <person name="Jose S."/>
            <person name="Schuster R.K."/>
            <person name="Tang Y."/>
            <person name="Sivakumar S."/>
            <person name="Chen J.H.K."/>
            <person name="Teng J.L.L."/>
            <person name="Lau S.K.P."/>
            <person name="Wernery U."/>
            <person name="Woo P.C.Y."/>
        </authorList>
    </citation>
    <scope>NUCLEOTIDE SEQUENCE [LARGE SCALE GENOMIC DNA]</scope>
    <source>
        <strain evidence="8">KCTC 22644</strain>
    </source>
</reference>
<dbReference type="Proteomes" id="UP000245020">
    <property type="component" value="Unassembled WGS sequence"/>
</dbReference>
<dbReference type="Pfam" id="PF17862">
    <property type="entry name" value="AAA_lid_3"/>
    <property type="match status" value="1"/>
</dbReference>
<dbReference type="GO" id="GO:0016887">
    <property type="term" value="F:ATP hydrolysis activity"/>
    <property type="evidence" value="ECO:0007669"/>
    <property type="project" value="InterPro"/>
</dbReference>
<evidence type="ECO:0000256" key="3">
    <source>
        <dbReference type="ARBA" id="ARBA00022840"/>
    </source>
</evidence>
<dbReference type="Gene3D" id="1.10.8.60">
    <property type="match status" value="1"/>
</dbReference>
<protein>
    <submittedName>
        <fullName evidence="7">AAA family ATPase</fullName>
    </submittedName>
</protein>
<evidence type="ECO:0000256" key="2">
    <source>
        <dbReference type="ARBA" id="ARBA00022741"/>
    </source>
</evidence>
<evidence type="ECO:0000313" key="7">
    <source>
        <dbReference type="EMBL" id="PWD80416.1"/>
    </source>
</evidence>
<keyword evidence="4" id="KW-0175">Coiled coil</keyword>
<evidence type="ECO:0000259" key="6">
    <source>
        <dbReference type="SMART" id="SM00382"/>
    </source>
</evidence>
<dbReference type="RefSeq" id="WP_109189858.1">
    <property type="nucleotide sequence ID" value="NZ_BMYA01000004.1"/>
</dbReference>
<evidence type="ECO:0000313" key="8">
    <source>
        <dbReference type="Proteomes" id="UP000245020"/>
    </source>
</evidence>
<dbReference type="Gene3D" id="3.40.50.300">
    <property type="entry name" value="P-loop containing nucleotide triphosphate hydrolases"/>
    <property type="match status" value="1"/>
</dbReference>
<dbReference type="CDD" id="cd19481">
    <property type="entry name" value="RecA-like_protease"/>
    <property type="match status" value="1"/>
</dbReference>
<dbReference type="GO" id="GO:0005524">
    <property type="term" value="F:ATP binding"/>
    <property type="evidence" value="ECO:0007669"/>
    <property type="project" value="UniProtKB-KW"/>
</dbReference>
<feature type="compositionally biased region" description="Polar residues" evidence="5">
    <location>
        <begin position="293"/>
        <end position="319"/>
    </location>
</feature>
<sequence>MPIGPRLSAEEEANIAAQAAKAEAEKQAQAQKSELELNIVTPKYSLDDLIVPQHTAASIQDFLAHKAHEELLYEDWGLNETHQHQKQTAINLYGPPGTGKTMAAYGIAKELGHPLIMIDYASLESKYVGETSKNIASIFRQAKEHNAIIFFDEADAMLSRRVTGMSHATDVSVNQTRSVLLTEMNNHDGLIIFTTNFIENYDPAFMRRILAHIYFALPDAECRLKLWQQYIPRKLPHNADLQKLAEMSETLTGSDISNSVRKAAMAAARRGATEVDQNDFIKAIDEIKKSKKANSGNAHTHSSNHAGDSKSQTTETSRVVSEEYVVSQLGSEKTEELKV</sequence>
<name>A0A2U2ACN1_9GAMM</name>
<dbReference type="SMART" id="SM00382">
    <property type="entry name" value="AAA"/>
    <property type="match status" value="1"/>
</dbReference>
<dbReference type="PANTHER" id="PTHR23073">
    <property type="entry name" value="26S PROTEASOME REGULATORY SUBUNIT"/>
    <property type="match status" value="1"/>
</dbReference>
<keyword evidence="2" id="KW-0547">Nucleotide-binding</keyword>
<comment type="similarity">
    <text evidence="1">Belongs to the AAA ATPase family.</text>
</comment>
<accession>A0A2U2ACN1</accession>
<dbReference type="InterPro" id="IPR041569">
    <property type="entry name" value="AAA_lid_3"/>
</dbReference>
<dbReference type="AlphaFoldDB" id="A0A2U2ACN1"/>
<dbReference type="OrthoDB" id="9809379at2"/>
<feature type="coiled-coil region" evidence="4">
    <location>
        <begin position="7"/>
        <end position="34"/>
    </location>
</feature>
<dbReference type="InterPro" id="IPR050221">
    <property type="entry name" value="26S_Proteasome_ATPase"/>
</dbReference>
<dbReference type="InterPro" id="IPR003959">
    <property type="entry name" value="ATPase_AAA_core"/>
</dbReference>
<gene>
    <name evidence="7" type="ORF">DC083_08855</name>
</gene>
<feature type="region of interest" description="Disordered" evidence="5">
    <location>
        <begin position="291"/>
        <end position="339"/>
    </location>
</feature>
<proteinExistence type="inferred from homology"/>
<dbReference type="InterPro" id="IPR003593">
    <property type="entry name" value="AAA+_ATPase"/>
</dbReference>
<keyword evidence="3" id="KW-0067">ATP-binding</keyword>
<organism evidence="7 8">
    <name type="scientific">Ignatzschineria ureiclastica</name>
    <dbReference type="NCBI Taxonomy" id="472582"/>
    <lineage>
        <taxon>Bacteria</taxon>
        <taxon>Pseudomonadati</taxon>
        <taxon>Pseudomonadota</taxon>
        <taxon>Gammaproteobacteria</taxon>
        <taxon>Cardiobacteriales</taxon>
        <taxon>Ignatzschineriaceae</taxon>
        <taxon>Ignatzschineria</taxon>
    </lineage>
</organism>
<comment type="caution">
    <text evidence="7">The sequence shown here is derived from an EMBL/GenBank/DDBJ whole genome shotgun (WGS) entry which is preliminary data.</text>
</comment>
<keyword evidence="8" id="KW-1185">Reference proteome</keyword>